<dbReference type="GO" id="GO:0000978">
    <property type="term" value="F:RNA polymerase II cis-regulatory region sequence-specific DNA binding"/>
    <property type="evidence" value="ECO:0007669"/>
    <property type="project" value="TreeGrafter"/>
</dbReference>
<proteinExistence type="predicted"/>
<sequence>MGKEKIRKEMIRDKNKRHVCFSKRRKGLFQKASELCTLCDAQVAIIVFSGGGRPFVFGHPTADAVIDRFLSATDPVPPDASHSSHSHSELIFNRIAQLQQHQKKKSQLPMKDEEFTDWWEQELDLDEGVTCVEELERVKERLESLRSKVLERINRFYTASSSSSSSAAACGKSVCPPEAMGTQSGPLVTMADEDEWIYDCANFRKNNIFIQSRAGNKEGRKKRQLTKTKFNASEWWDRVFNIDGKGVDSVEELKQLEFVLERLREKVPVRLKDKSGFTVSFQRLMVQNTYDVIIKMATEIDGAEYL</sequence>
<dbReference type="PROSITE" id="PS50066">
    <property type="entry name" value="MADS_BOX_2"/>
    <property type="match status" value="1"/>
</dbReference>
<keyword evidence="5" id="KW-0539">Nucleus</keyword>
<keyword evidence="2" id="KW-0805">Transcription regulation</keyword>
<dbReference type="SMART" id="SM00432">
    <property type="entry name" value="MADS"/>
    <property type="match status" value="1"/>
</dbReference>
<dbReference type="EMBL" id="QPKB01000007">
    <property type="protein sequence ID" value="RWR89755.1"/>
    <property type="molecule type" value="Genomic_DNA"/>
</dbReference>
<evidence type="ECO:0000256" key="5">
    <source>
        <dbReference type="ARBA" id="ARBA00023242"/>
    </source>
</evidence>
<comment type="subcellular location">
    <subcellularLocation>
        <location evidence="1">Nucleus</location>
    </subcellularLocation>
</comment>
<dbReference type="GO" id="GO:0046983">
    <property type="term" value="F:protein dimerization activity"/>
    <property type="evidence" value="ECO:0007669"/>
    <property type="project" value="InterPro"/>
</dbReference>
<evidence type="ECO:0000259" key="6">
    <source>
        <dbReference type="PROSITE" id="PS50066"/>
    </source>
</evidence>
<keyword evidence="4" id="KW-0804">Transcription</keyword>
<evidence type="ECO:0000256" key="4">
    <source>
        <dbReference type="ARBA" id="ARBA00023163"/>
    </source>
</evidence>
<dbReference type="SUPFAM" id="SSF55455">
    <property type="entry name" value="SRF-like"/>
    <property type="match status" value="1"/>
</dbReference>
<dbReference type="GO" id="GO:0005634">
    <property type="term" value="C:nucleus"/>
    <property type="evidence" value="ECO:0007669"/>
    <property type="project" value="UniProtKB-SubCell"/>
</dbReference>
<name>A0A3S3NCY7_9MAGN</name>
<dbReference type="PRINTS" id="PR00404">
    <property type="entry name" value="MADSDOMAIN"/>
</dbReference>
<dbReference type="InterPro" id="IPR036879">
    <property type="entry name" value="TF_MADSbox_sf"/>
</dbReference>
<dbReference type="FunFam" id="3.40.1810.10:FF:000006">
    <property type="entry name" value="Agamous-like MADS-box protein AGL62"/>
    <property type="match status" value="1"/>
</dbReference>
<dbReference type="GO" id="GO:0000981">
    <property type="term" value="F:DNA-binding transcription factor activity, RNA polymerase II-specific"/>
    <property type="evidence" value="ECO:0007669"/>
    <property type="project" value="TreeGrafter"/>
</dbReference>
<dbReference type="AlphaFoldDB" id="A0A3S3NCY7"/>
<dbReference type="PANTHER" id="PTHR11945">
    <property type="entry name" value="MADS BOX PROTEIN"/>
    <property type="match status" value="1"/>
</dbReference>
<dbReference type="InterPro" id="IPR002100">
    <property type="entry name" value="TF_MADSbox"/>
</dbReference>
<dbReference type="Pfam" id="PF00319">
    <property type="entry name" value="SRF-TF"/>
    <property type="match status" value="1"/>
</dbReference>
<reference evidence="7 8" key="1">
    <citation type="journal article" date="2019" name="Nat. Plants">
        <title>Stout camphor tree genome fills gaps in understanding of flowering plant genome evolution.</title>
        <authorList>
            <person name="Chaw S.M."/>
            <person name="Liu Y.C."/>
            <person name="Wu Y.W."/>
            <person name="Wang H.Y."/>
            <person name="Lin C.I."/>
            <person name="Wu C.S."/>
            <person name="Ke H.M."/>
            <person name="Chang L.Y."/>
            <person name="Hsu C.Y."/>
            <person name="Yang H.T."/>
            <person name="Sudianto E."/>
            <person name="Hsu M.H."/>
            <person name="Wu K.P."/>
            <person name="Wang L.N."/>
            <person name="Leebens-Mack J.H."/>
            <person name="Tsai I.J."/>
        </authorList>
    </citation>
    <scope>NUCLEOTIDE SEQUENCE [LARGE SCALE GENOMIC DNA]</scope>
    <source>
        <strain evidence="8">cv. Chaw 1501</strain>
        <tissue evidence="7">Young leaves</tissue>
    </source>
</reference>
<dbReference type="PANTHER" id="PTHR11945:SF782">
    <property type="entry name" value="OS11G0229900 PROTEIN"/>
    <property type="match status" value="1"/>
</dbReference>
<organism evidence="7 8">
    <name type="scientific">Cinnamomum micranthum f. kanehirae</name>
    <dbReference type="NCBI Taxonomy" id="337451"/>
    <lineage>
        <taxon>Eukaryota</taxon>
        <taxon>Viridiplantae</taxon>
        <taxon>Streptophyta</taxon>
        <taxon>Embryophyta</taxon>
        <taxon>Tracheophyta</taxon>
        <taxon>Spermatophyta</taxon>
        <taxon>Magnoliopsida</taxon>
        <taxon>Magnoliidae</taxon>
        <taxon>Laurales</taxon>
        <taxon>Lauraceae</taxon>
        <taxon>Cinnamomum</taxon>
    </lineage>
</organism>
<keyword evidence="8" id="KW-1185">Reference proteome</keyword>
<evidence type="ECO:0000256" key="3">
    <source>
        <dbReference type="ARBA" id="ARBA00023125"/>
    </source>
</evidence>
<feature type="domain" description="MADS-box" evidence="6">
    <location>
        <begin position="1"/>
        <end position="61"/>
    </location>
</feature>
<gene>
    <name evidence="7" type="ORF">CKAN_01882400</name>
</gene>
<accession>A0A3S3NCY7</accession>
<protein>
    <submittedName>
        <fullName evidence="7">Agamous-like MADS-box protein AGL29</fullName>
    </submittedName>
</protein>
<evidence type="ECO:0000256" key="2">
    <source>
        <dbReference type="ARBA" id="ARBA00023015"/>
    </source>
</evidence>
<evidence type="ECO:0000256" key="1">
    <source>
        <dbReference type="ARBA" id="ARBA00004123"/>
    </source>
</evidence>
<comment type="caution">
    <text evidence="7">The sequence shown here is derived from an EMBL/GenBank/DDBJ whole genome shotgun (WGS) entry which is preliminary data.</text>
</comment>
<dbReference type="Proteomes" id="UP000283530">
    <property type="component" value="Unassembled WGS sequence"/>
</dbReference>
<dbReference type="Gene3D" id="3.40.1810.10">
    <property type="entry name" value="Transcription factor, MADS-box"/>
    <property type="match status" value="1"/>
</dbReference>
<evidence type="ECO:0000313" key="7">
    <source>
        <dbReference type="EMBL" id="RWR89755.1"/>
    </source>
</evidence>
<evidence type="ECO:0000313" key="8">
    <source>
        <dbReference type="Proteomes" id="UP000283530"/>
    </source>
</evidence>
<dbReference type="OrthoDB" id="1898716at2759"/>
<keyword evidence="3" id="KW-0238">DNA-binding</keyword>